<protein>
    <submittedName>
        <fullName evidence="1">Uncharacterized protein</fullName>
    </submittedName>
</protein>
<evidence type="ECO:0000313" key="1">
    <source>
        <dbReference type="EMBL" id="KAJ1701193.1"/>
    </source>
</evidence>
<keyword evidence="2" id="KW-1185">Reference proteome</keyword>
<dbReference type="Proteomes" id="UP001151287">
    <property type="component" value="Unassembled WGS sequence"/>
</dbReference>
<dbReference type="OrthoDB" id="1749457at2759"/>
<organism evidence="1 2">
    <name type="scientific">Rhynchospora breviuscula</name>
    <dbReference type="NCBI Taxonomy" id="2022672"/>
    <lineage>
        <taxon>Eukaryota</taxon>
        <taxon>Viridiplantae</taxon>
        <taxon>Streptophyta</taxon>
        <taxon>Embryophyta</taxon>
        <taxon>Tracheophyta</taxon>
        <taxon>Spermatophyta</taxon>
        <taxon>Magnoliopsida</taxon>
        <taxon>Liliopsida</taxon>
        <taxon>Poales</taxon>
        <taxon>Cyperaceae</taxon>
        <taxon>Cyperoideae</taxon>
        <taxon>Rhynchosporeae</taxon>
        <taxon>Rhynchospora</taxon>
    </lineage>
</organism>
<name>A0A9Q0CWF5_9POAL</name>
<accession>A0A9Q0CWF5</accession>
<proteinExistence type="predicted"/>
<dbReference type="EMBL" id="JAMQYH010000001">
    <property type="protein sequence ID" value="KAJ1701193.1"/>
    <property type="molecule type" value="Genomic_DNA"/>
</dbReference>
<dbReference type="AlphaFoldDB" id="A0A9Q0CWF5"/>
<comment type="caution">
    <text evidence="1">The sequence shown here is derived from an EMBL/GenBank/DDBJ whole genome shotgun (WGS) entry which is preliminary data.</text>
</comment>
<gene>
    <name evidence="1" type="ORF">LUZ63_000972</name>
</gene>
<evidence type="ECO:0000313" key="2">
    <source>
        <dbReference type="Proteomes" id="UP001151287"/>
    </source>
</evidence>
<reference evidence="1" key="1">
    <citation type="journal article" date="2022" name="Cell">
        <title>Repeat-based holocentromeres influence genome architecture and karyotype evolution.</title>
        <authorList>
            <person name="Hofstatter P.G."/>
            <person name="Thangavel G."/>
            <person name="Lux T."/>
            <person name="Neumann P."/>
            <person name="Vondrak T."/>
            <person name="Novak P."/>
            <person name="Zhang M."/>
            <person name="Costa L."/>
            <person name="Castellani M."/>
            <person name="Scott A."/>
            <person name="Toegelov H."/>
            <person name="Fuchs J."/>
            <person name="Mata-Sucre Y."/>
            <person name="Dias Y."/>
            <person name="Vanzela A.L.L."/>
            <person name="Huettel B."/>
            <person name="Almeida C.C.S."/>
            <person name="Simkova H."/>
            <person name="Souza G."/>
            <person name="Pedrosa-Harand A."/>
            <person name="Macas J."/>
            <person name="Mayer K.F.X."/>
            <person name="Houben A."/>
            <person name="Marques A."/>
        </authorList>
    </citation>
    <scope>NUCLEOTIDE SEQUENCE</scope>
    <source>
        <strain evidence="1">RhyBre1mFocal</strain>
    </source>
</reference>
<sequence length="127" mass="13847">MLWVESVNGTLPSQIGVATAFLLSAIGGSRGQAAVALAAYHSDSILLIRNPLEFLVPDVATSKPEHQMQRRLLLDIVVAQGPPVLKLLPGEYQPLLVRRDIFFVLDLRFHIVNCVAALHLEGDRLSG</sequence>